<dbReference type="Proteomes" id="UP000195440">
    <property type="component" value="Unassembled WGS sequence"/>
</dbReference>
<accession>A0A1Y3NY23</accession>
<evidence type="ECO:0000313" key="2">
    <source>
        <dbReference type="EMBL" id="OUM72478.1"/>
    </source>
</evidence>
<feature type="domain" description="N-acetyltransferase" evidence="1">
    <location>
        <begin position="1"/>
        <end position="128"/>
    </location>
</feature>
<proteinExistence type="predicted"/>
<dbReference type="CDD" id="cd04301">
    <property type="entry name" value="NAT_SF"/>
    <property type="match status" value="1"/>
</dbReference>
<dbReference type="OrthoDB" id="8780005at2"/>
<dbReference type="RefSeq" id="WP_087270618.1">
    <property type="nucleotide sequence ID" value="NZ_JBJGBV010000004.1"/>
</dbReference>
<sequence length="138" mass="15742">MSEIEICLLPPLCQPLLDKFYRAHRSPMRSSGAAQMWVARQQEIIGALSLTPVAEGHWLTGLFVAPQWRGQAIARRLIVNALEELHGPVWLFCHPDLVGFYEQSGFASETNLPPMLADKLARYQRTKDLVAMRWERQT</sequence>
<dbReference type="InterPro" id="IPR016181">
    <property type="entry name" value="Acyl_CoA_acyltransferase"/>
</dbReference>
<evidence type="ECO:0000259" key="1">
    <source>
        <dbReference type="PROSITE" id="PS51186"/>
    </source>
</evidence>
<dbReference type="Gene3D" id="3.40.630.30">
    <property type="match status" value="1"/>
</dbReference>
<dbReference type="InterPro" id="IPR000182">
    <property type="entry name" value="GNAT_dom"/>
</dbReference>
<protein>
    <submittedName>
        <fullName evidence="2">GNAT family acetyltransferase</fullName>
    </submittedName>
</protein>
<dbReference type="PROSITE" id="PS51186">
    <property type="entry name" value="GNAT"/>
    <property type="match status" value="1"/>
</dbReference>
<dbReference type="EMBL" id="LOHF01000016">
    <property type="protein sequence ID" value="OUM72478.1"/>
    <property type="molecule type" value="Genomic_DNA"/>
</dbReference>
<organism evidence="2 3">
    <name type="scientific">Pseudomonas caspiana</name>
    <dbReference type="NCBI Taxonomy" id="1451454"/>
    <lineage>
        <taxon>Bacteria</taxon>
        <taxon>Pseudomonadati</taxon>
        <taxon>Pseudomonadota</taxon>
        <taxon>Gammaproteobacteria</taxon>
        <taxon>Pseudomonadales</taxon>
        <taxon>Pseudomonadaceae</taxon>
        <taxon>Pseudomonas</taxon>
    </lineage>
</organism>
<name>A0A1Y3NY23_9PSED</name>
<dbReference type="AlphaFoldDB" id="A0A1Y3NY23"/>
<keyword evidence="2" id="KW-0808">Transferase</keyword>
<dbReference type="SUPFAM" id="SSF55729">
    <property type="entry name" value="Acyl-CoA N-acyltransferases (Nat)"/>
    <property type="match status" value="1"/>
</dbReference>
<evidence type="ECO:0000313" key="3">
    <source>
        <dbReference type="Proteomes" id="UP000195440"/>
    </source>
</evidence>
<comment type="caution">
    <text evidence="2">The sequence shown here is derived from an EMBL/GenBank/DDBJ whole genome shotgun (WGS) entry which is preliminary data.</text>
</comment>
<dbReference type="GO" id="GO:0016747">
    <property type="term" value="F:acyltransferase activity, transferring groups other than amino-acyl groups"/>
    <property type="evidence" value="ECO:0007669"/>
    <property type="project" value="InterPro"/>
</dbReference>
<reference evidence="2 3" key="1">
    <citation type="journal article" date="2017" name="Syst. Appl. Microbiol.">
        <title>Pseudomonas caspiana sp. nov., a citrus pathogen in the Pseudomonas syringae phylogenetic group.</title>
        <authorList>
            <person name="Busquets A."/>
            <person name="Gomila M."/>
            <person name="Beiki F."/>
            <person name="Mulet M."/>
            <person name="Rahimian H."/>
            <person name="Garcia-Valdes E."/>
            <person name="Lalucat J."/>
        </authorList>
    </citation>
    <scope>NUCLEOTIDE SEQUENCE [LARGE SCALE GENOMIC DNA]</scope>
    <source>
        <strain evidence="2 3">FBF102</strain>
    </source>
</reference>
<gene>
    <name evidence="2" type="ORF">AUC60_18070</name>
</gene>
<keyword evidence="3" id="KW-1185">Reference proteome</keyword>
<dbReference type="Pfam" id="PF13673">
    <property type="entry name" value="Acetyltransf_10"/>
    <property type="match status" value="1"/>
</dbReference>